<dbReference type="InterPro" id="IPR027474">
    <property type="entry name" value="L-asparaginase_N"/>
</dbReference>
<organism evidence="7 8">
    <name type="scientific">Brucella ceti str. Cudo</name>
    <dbReference type="NCBI Taxonomy" id="595497"/>
    <lineage>
        <taxon>Bacteria</taxon>
        <taxon>Pseudomonadati</taxon>
        <taxon>Pseudomonadota</taxon>
        <taxon>Alphaproteobacteria</taxon>
        <taxon>Hyphomicrobiales</taxon>
        <taxon>Brucellaceae</taxon>
        <taxon>Brucella/Ochrobactrum group</taxon>
        <taxon>Brucella</taxon>
    </lineage>
</organism>
<comment type="similarity">
    <text evidence="1">Belongs to the asparaginase 1 family.</text>
</comment>
<comment type="caution">
    <text evidence="7">The sequence shown here is derived from an EMBL/GenBank/DDBJ whole genome shotgun (WGS) entry which is preliminary data.</text>
</comment>
<dbReference type="InterPro" id="IPR004550">
    <property type="entry name" value="AsnASE_II"/>
</dbReference>
<dbReference type="InterPro" id="IPR006034">
    <property type="entry name" value="Asparaginase/glutaminase-like"/>
</dbReference>
<dbReference type="PANTHER" id="PTHR11707">
    <property type="entry name" value="L-ASPARAGINASE"/>
    <property type="match status" value="1"/>
</dbReference>
<dbReference type="CDD" id="cd08964">
    <property type="entry name" value="L-asparaginase_II"/>
    <property type="match status" value="1"/>
</dbReference>
<dbReference type="SMART" id="SM00870">
    <property type="entry name" value="Asparaginase"/>
    <property type="match status" value="1"/>
</dbReference>
<feature type="binding site" evidence="4">
    <location>
        <position position="64"/>
    </location>
    <ligand>
        <name>substrate</name>
    </ligand>
</feature>
<dbReference type="PIRSF" id="PIRSF500176">
    <property type="entry name" value="L_ASNase"/>
    <property type="match status" value="1"/>
</dbReference>
<dbReference type="Pfam" id="PF00710">
    <property type="entry name" value="Asparaginase"/>
    <property type="match status" value="1"/>
</dbReference>
<evidence type="ECO:0000259" key="5">
    <source>
        <dbReference type="Pfam" id="PF00710"/>
    </source>
</evidence>
<reference evidence="7 8" key="1">
    <citation type="submission" date="2009-03" db="EMBL/GenBank/DDBJ databases">
        <authorList>
            <person name="Setubal J.C."/>
            <person name="Boyle S."/>
            <person name="Crasta O.R."/>
            <person name="Gillespie J.J."/>
            <person name="Kenyon R.W."/>
            <person name="Lu J."/>
            <person name="Mane S."/>
            <person name="Nagrani S."/>
            <person name="Shallom J.M."/>
            <person name="Shallom S."/>
            <person name="Shukla M."/>
            <person name="Snyder E.E."/>
            <person name="Sobral B.W."/>
            <person name="Wattam A.R."/>
            <person name="Will R."/>
            <person name="Williams K."/>
            <person name="Yoo H."/>
            <person name="Bruce D.H."/>
            <person name="Detter C."/>
            <person name="Munk C."/>
            <person name="Brettin T.S."/>
            <person name="Ficht T."/>
        </authorList>
    </citation>
    <scope>NUCLEOTIDE SEQUENCE [LARGE SCALE GENOMIC DNA]</scope>
    <source>
        <strain evidence="7 8">Cudo</strain>
    </source>
</reference>
<dbReference type="EMBL" id="ACJD01000005">
    <property type="protein sequence ID" value="EEH14032.1"/>
    <property type="molecule type" value="Genomic_DNA"/>
</dbReference>
<dbReference type="PROSITE" id="PS51732">
    <property type="entry name" value="ASN_GLN_ASE_3"/>
    <property type="match status" value="1"/>
</dbReference>
<evidence type="ECO:0000256" key="2">
    <source>
        <dbReference type="ARBA" id="ARBA00022801"/>
    </source>
</evidence>
<evidence type="ECO:0000256" key="3">
    <source>
        <dbReference type="PIRSR" id="PIRSR001220-1"/>
    </source>
</evidence>
<dbReference type="SFLD" id="SFLDS00057">
    <property type="entry name" value="Glutaminase/Asparaginase"/>
    <property type="match status" value="1"/>
</dbReference>
<evidence type="ECO:0000313" key="8">
    <source>
        <dbReference type="Proteomes" id="UP000003678"/>
    </source>
</evidence>
<keyword evidence="2" id="KW-0378">Hydrolase</keyword>
<dbReference type="GO" id="GO:0006528">
    <property type="term" value="P:asparagine metabolic process"/>
    <property type="evidence" value="ECO:0007669"/>
    <property type="project" value="InterPro"/>
</dbReference>
<dbReference type="PANTHER" id="PTHR11707:SF28">
    <property type="entry name" value="60 KDA LYSOPHOSPHOLIPASE"/>
    <property type="match status" value="1"/>
</dbReference>
<dbReference type="PRINTS" id="PR00139">
    <property type="entry name" value="ASNGLNASE"/>
</dbReference>
<dbReference type="SUPFAM" id="SSF53774">
    <property type="entry name" value="Glutaminase/Asparaginase"/>
    <property type="match status" value="1"/>
</dbReference>
<evidence type="ECO:0000256" key="4">
    <source>
        <dbReference type="PIRSR" id="PIRSR001220-2"/>
    </source>
</evidence>
<feature type="binding site" evidence="4">
    <location>
        <begin position="96"/>
        <end position="97"/>
    </location>
    <ligand>
        <name>substrate</name>
    </ligand>
</feature>
<dbReference type="Pfam" id="PF17763">
    <property type="entry name" value="Asparaginase_C"/>
    <property type="match status" value="1"/>
</dbReference>
<dbReference type="Proteomes" id="UP000003678">
    <property type="component" value="Unassembled WGS sequence"/>
</dbReference>
<feature type="domain" description="L-asparaginase N-terminal" evidence="5">
    <location>
        <begin position="13"/>
        <end position="196"/>
    </location>
</feature>
<feature type="domain" description="Asparaginase/glutaminase C-terminal" evidence="6">
    <location>
        <begin position="224"/>
        <end position="332"/>
    </location>
</feature>
<dbReference type="InterPro" id="IPR027473">
    <property type="entry name" value="L-asparaginase_C"/>
</dbReference>
<dbReference type="Gene3D" id="3.40.50.1170">
    <property type="entry name" value="L-asparaginase, N-terminal domain"/>
    <property type="match status" value="1"/>
</dbReference>
<evidence type="ECO:0000313" key="7">
    <source>
        <dbReference type="EMBL" id="EEH14032.1"/>
    </source>
</evidence>
<dbReference type="PIRSF" id="PIRSF001220">
    <property type="entry name" value="L-ASNase_gatD"/>
    <property type="match status" value="1"/>
</dbReference>
<dbReference type="Gene3D" id="3.40.50.40">
    <property type="match status" value="1"/>
</dbReference>
<sequence>MHNFRELEMSLISIGTLGGTIAMVEGGSGGGVVPTLTADALIAAVPQIRNYAQIKAQSLFQLPSPSLKFRHGLEVIGWAENEVKSGADGIVLTQGTDTLEEMAFLLDLLWEHPQPLVLTGAMRSPRAPGADGPANLVAAVLTAASRLSRERGVLVAMNDTIHAARWITKSHALSVQTFVSSDSGPLGYVYEETPVYINTLSRLPKIDRTQFNADVKIGFYESLLDGDAQMLRSMFESGRYDGIVVAGFGAGHVSGDEADIIERYASRIPVVVASRTYGGRTATKTYGFHGSEIDLQTKGAMLAGWLSPRKARLLLWALLAAGKNLEETRANFLLYNP</sequence>
<dbReference type="GO" id="GO:0004067">
    <property type="term" value="F:asparaginase activity"/>
    <property type="evidence" value="ECO:0007669"/>
    <property type="project" value="UniProtKB-UniRule"/>
</dbReference>
<evidence type="ECO:0000259" key="6">
    <source>
        <dbReference type="Pfam" id="PF17763"/>
    </source>
</evidence>
<accession>C0G7Z1</accession>
<dbReference type="InterPro" id="IPR040919">
    <property type="entry name" value="Asparaginase_C"/>
</dbReference>
<protein>
    <submittedName>
        <fullName evidence="7">L-asparaginase</fullName>
    </submittedName>
</protein>
<evidence type="ECO:0000256" key="1">
    <source>
        <dbReference type="ARBA" id="ARBA00010518"/>
    </source>
</evidence>
<dbReference type="AlphaFoldDB" id="C0G7Z1"/>
<name>C0G7Z1_9HYPH</name>
<dbReference type="InterPro" id="IPR036152">
    <property type="entry name" value="Asp/glu_Ase-like_sf"/>
</dbReference>
<proteinExistence type="inferred from homology"/>
<feature type="active site" description="O-isoaspartyl threonine intermediate" evidence="3">
    <location>
        <position position="20"/>
    </location>
</feature>
<gene>
    <name evidence="7" type="ORF">BCETI_5000101</name>
</gene>
<dbReference type="FunFam" id="3.40.50.1170:FF:000001">
    <property type="entry name" value="L-asparaginase 2"/>
    <property type="match status" value="1"/>
</dbReference>
<dbReference type="InterPro" id="IPR037152">
    <property type="entry name" value="L-asparaginase_N_sf"/>
</dbReference>